<feature type="region of interest" description="Disordered" evidence="1">
    <location>
        <begin position="1"/>
        <end position="29"/>
    </location>
</feature>
<sequence length="224" mass="23848">MRVTRIVDLSRPVGPGTQSYPGDRTPALEPSARLAEDGYNSSELHMSTHNGTHADAPFHFLADGARLSDLPLELFTGPAVVADVRGRGDRSPITAADLEPWRPSFARGTVVLLHTGWSAHYGTDRYFDHPYLAGDAARMLVAAGVRTIGIDAPSPDETPFAGHPGSGWDAHLAVLGANGTIIENLCGLELLDFPDPWFSAFPLRLDSGDGAPVRAVAMRWSAGG</sequence>
<dbReference type="Proteomes" id="UP001595923">
    <property type="component" value="Unassembled WGS sequence"/>
</dbReference>
<keyword evidence="2" id="KW-0378">Hydrolase</keyword>
<dbReference type="EMBL" id="JBHSFQ010000009">
    <property type="protein sequence ID" value="MFC4562588.1"/>
    <property type="molecule type" value="Genomic_DNA"/>
</dbReference>
<reference evidence="3" key="1">
    <citation type="journal article" date="2019" name="Int. J. Syst. Evol. Microbiol.">
        <title>The Global Catalogue of Microorganisms (GCM) 10K type strain sequencing project: providing services to taxonomists for standard genome sequencing and annotation.</title>
        <authorList>
            <consortium name="The Broad Institute Genomics Platform"/>
            <consortium name="The Broad Institute Genome Sequencing Center for Infectious Disease"/>
            <person name="Wu L."/>
            <person name="Ma J."/>
        </authorList>
    </citation>
    <scope>NUCLEOTIDE SEQUENCE [LARGE SCALE GENOMIC DNA]</scope>
    <source>
        <strain evidence="3">XZYJ18</strain>
    </source>
</reference>
<dbReference type="EC" id="3.5.-.-" evidence="2"/>
<comment type="caution">
    <text evidence="2">The sequence shown here is derived from an EMBL/GenBank/DDBJ whole genome shotgun (WGS) entry which is preliminary data.</text>
</comment>
<organism evidence="2 3">
    <name type="scientific">Nocardiopsis mangrovi</name>
    <dbReference type="NCBI Taxonomy" id="1179818"/>
    <lineage>
        <taxon>Bacteria</taxon>
        <taxon>Bacillati</taxon>
        <taxon>Actinomycetota</taxon>
        <taxon>Actinomycetes</taxon>
        <taxon>Streptosporangiales</taxon>
        <taxon>Nocardiopsidaceae</taxon>
        <taxon>Nocardiopsis</taxon>
    </lineage>
</organism>
<dbReference type="InterPro" id="IPR037175">
    <property type="entry name" value="KFase_sf"/>
</dbReference>
<dbReference type="RefSeq" id="WP_378573927.1">
    <property type="nucleotide sequence ID" value="NZ_JBHSFQ010000009.1"/>
</dbReference>
<dbReference type="SUPFAM" id="SSF102198">
    <property type="entry name" value="Putative cyclase"/>
    <property type="match status" value="1"/>
</dbReference>
<proteinExistence type="predicted"/>
<gene>
    <name evidence="2" type="ORF">ACFO4E_12050</name>
</gene>
<dbReference type="Pfam" id="PF04199">
    <property type="entry name" value="Cyclase"/>
    <property type="match status" value="1"/>
</dbReference>
<keyword evidence="3" id="KW-1185">Reference proteome</keyword>
<name>A0ABV9DZ48_9ACTN</name>
<dbReference type="PANTHER" id="PTHR31118:SF32">
    <property type="entry name" value="KYNURENINE FORMAMIDASE"/>
    <property type="match status" value="1"/>
</dbReference>
<evidence type="ECO:0000313" key="3">
    <source>
        <dbReference type="Proteomes" id="UP001595923"/>
    </source>
</evidence>
<dbReference type="PANTHER" id="PTHR31118">
    <property type="entry name" value="CYCLASE-LIKE PROTEIN 2"/>
    <property type="match status" value="1"/>
</dbReference>
<protein>
    <submittedName>
        <fullName evidence="2">Cyclase family protein</fullName>
        <ecNumber evidence="2">3.5.-.-</ecNumber>
    </submittedName>
</protein>
<dbReference type="InterPro" id="IPR007325">
    <property type="entry name" value="KFase/CYL"/>
</dbReference>
<evidence type="ECO:0000313" key="2">
    <source>
        <dbReference type="EMBL" id="MFC4562588.1"/>
    </source>
</evidence>
<dbReference type="Gene3D" id="3.50.30.50">
    <property type="entry name" value="Putative cyclase"/>
    <property type="match status" value="1"/>
</dbReference>
<dbReference type="GO" id="GO:0016787">
    <property type="term" value="F:hydrolase activity"/>
    <property type="evidence" value="ECO:0007669"/>
    <property type="project" value="UniProtKB-KW"/>
</dbReference>
<accession>A0ABV9DZ48</accession>
<evidence type="ECO:0000256" key="1">
    <source>
        <dbReference type="SAM" id="MobiDB-lite"/>
    </source>
</evidence>